<dbReference type="RefSeq" id="WP_337333911.1">
    <property type="nucleotide sequence ID" value="NZ_JBBDHC010000001.1"/>
</dbReference>
<dbReference type="InterPro" id="IPR036610">
    <property type="entry name" value="PEBP-like_sf"/>
</dbReference>
<reference evidence="2 3" key="1">
    <citation type="journal article" date="2016" name="Antonie Van Leeuwenhoek">
        <title>Denitratimonas tolerans gen. nov., sp. nov., a denitrifying bacterium isolated from a bioreactor for tannery wastewater treatment.</title>
        <authorList>
            <person name="Han S.I."/>
            <person name="Kim J.O."/>
            <person name="Lee Y.R."/>
            <person name="Ekpeghere K.I."/>
            <person name="Koh S.C."/>
            <person name="Whang K.S."/>
        </authorList>
    </citation>
    <scope>NUCLEOTIDE SEQUENCE [LARGE SCALE GENOMIC DNA]</scope>
    <source>
        <strain evidence="2 3">KACC 17565</strain>
    </source>
</reference>
<proteinExistence type="predicted"/>
<protein>
    <submittedName>
        <fullName evidence="2">YbhB/YbcL family Raf kinase inhibitor-like protein</fullName>
    </submittedName>
</protein>
<dbReference type="Gene3D" id="3.90.280.10">
    <property type="entry name" value="PEBP-like"/>
    <property type="match status" value="1"/>
</dbReference>
<gene>
    <name evidence="2" type="ORF">WB794_00700</name>
</gene>
<dbReference type="NCBIfam" id="TIGR00481">
    <property type="entry name" value="YbhB/YbcL family Raf kinase inhibitor-like protein"/>
    <property type="match status" value="1"/>
</dbReference>
<dbReference type="AlphaFoldDB" id="A0AAW9R173"/>
<dbReference type="CDD" id="cd00865">
    <property type="entry name" value="PEBP_bact_arch"/>
    <property type="match status" value="1"/>
</dbReference>
<keyword evidence="3" id="KW-1185">Reference proteome</keyword>
<evidence type="ECO:0000313" key="3">
    <source>
        <dbReference type="Proteomes" id="UP001364472"/>
    </source>
</evidence>
<dbReference type="PANTHER" id="PTHR30289:SF1">
    <property type="entry name" value="PEBP (PHOSPHATIDYLETHANOLAMINE-BINDING PROTEIN) FAMILY PROTEIN"/>
    <property type="match status" value="1"/>
</dbReference>
<dbReference type="SUPFAM" id="SSF49777">
    <property type="entry name" value="PEBP-like"/>
    <property type="match status" value="1"/>
</dbReference>
<dbReference type="InterPro" id="IPR008914">
    <property type="entry name" value="PEBP"/>
</dbReference>
<dbReference type="GO" id="GO:0004860">
    <property type="term" value="F:protein kinase inhibitor activity"/>
    <property type="evidence" value="ECO:0007669"/>
    <property type="project" value="UniProtKB-KW"/>
</dbReference>
<dbReference type="Pfam" id="PF01161">
    <property type="entry name" value="PBP"/>
    <property type="match status" value="1"/>
</dbReference>
<dbReference type="InterPro" id="IPR005247">
    <property type="entry name" value="YbhB_YbcL/LppC-like"/>
</dbReference>
<feature type="region of interest" description="Disordered" evidence="1">
    <location>
        <begin position="1"/>
        <end position="25"/>
    </location>
</feature>
<keyword evidence="2" id="KW-0649">Protein kinase inhibitor</keyword>
<evidence type="ECO:0000256" key="1">
    <source>
        <dbReference type="SAM" id="MobiDB-lite"/>
    </source>
</evidence>
<evidence type="ECO:0000313" key="2">
    <source>
        <dbReference type="EMBL" id="MEJ1248201.1"/>
    </source>
</evidence>
<sequence length="209" mass="22454">MKLSSRSFPHRGPIPPELAFGRRGDATNPIALSDNRNPHLAWEDAPAGTASFVLWCVDPDVPSRGDDVNQAGRIIPAELPRVEFSHWIMVDIPVGVHEIAEGALSHGITARGKPAQPGPGGARQGVNDYTGWFANDAEMAGSYHGYDGPCPPFNDAIAHRYFFRLFALDVAKLELPEGFTAAQALAAMQGHVLDEVAIYGSYGLNPALD</sequence>
<organism evidence="2 3">
    <name type="scientific">Denitratimonas tolerans</name>
    <dbReference type="NCBI Taxonomy" id="1338420"/>
    <lineage>
        <taxon>Bacteria</taxon>
        <taxon>Pseudomonadati</taxon>
        <taxon>Pseudomonadota</taxon>
        <taxon>Gammaproteobacteria</taxon>
        <taxon>Lysobacterales</taxon>
        <taxon>Lysobacteraceae</taxon>
        <taxon>Denitratimonas</taxon>
    </lineage>
</organism>
<comment type="caution">
    <text evidence="2">The sequence shown here is derived from an EMBL/GenBank/DDBJ whole genome shotgun (WGS) entry which is preliminary data.</text>
</comment>
<dbReference type="Proteomes" id="UP001364472">
    <property type="component" value="Unassembled WGS sequence"/>
</dbReference>
<dbReference type="EMBL" id="JBBDHC010000001">
    <property type="protein sequence ID" value="MEJ1248201.1"/>
    <property type="molecule type" value="Genomic_DNA"/>
</dbReference>
<name>A0AAW9R173_9GAMM</name>
<accession>A0AAW9R173</accession>
<dbReference type="PANTHER" id="PTHR30289">
    <property type="entry name" value="UNCHARACTERIZED PROTEIN YBCL-RELATED"/>
    <property type="match status" value="1"/>
</dbReference>